<sequence length="230" mass="25544">MKREDFLAGPVTVTAYDWVPELAQGFVRDLRLRWALEEAGFPYEAELLPHAERESPENLARQPFGQVPALSVAGRSMFESGACLWRIAEASDALLPADQAERNACFSWLFAALDSLSPPVDLLAFLRVFAEDREAARRLEPQASEHLRAKLARFADALGGRPVLVGDSFTVADLAASFVLRNVEPTGDLDAFPTLKAYVQRHTSRPAFRRALEAQMEPFRKNAARYAAGR</sequence>
<dbReference type="Proteomes" id="UP001163223">
    <property type="component" value="Chromosome"/>
</dbReference>
<accession>A0ACD4NSA3</accession>
<proteinExistence type="predicted"/>
<evidence type="ECO:0000313" key="2">
    <source>
        <dbReference type="Proteomes" id="UP001163223"/>
    </source>
</evidence>
<reference evidence="1" key="1">
    <citation type="submission" date="2022-11" db="EMBL/GenBank/DDBJ databases">
        <title>beta-Carotene-producing bacterium, Jeongeuplla avenae sp. nov., alleviates the salt stress of Arabidopsis seedlings.</title>
        <authorList>
            <person name="Jiang L."/>
            <person name="Lee J."/>
        </authorList>
    </citation>
    <scope>NUCLEOTIDE SEQUENCE</scope>
    <source>
        <strain evidence="1">DY_R2A_6</strain>
    </source>
</reference>
<gene>
    <name evidence="1" type="ORF">OXU80_05880</name>
</gene>
<evidence type="ECO:0000313" key="1">
    <source>
        <dbReference type="EMBL" id="WAJ29751.1"/>
    </source>
</evidence>
<protein>
    <submittedName>
        <fullName evidence="1">Glutathione S-transferase family protein</fullName>
    </submittedName>
</protein>
<keyword evidence="2" id="KW-1185">Reference proteome</keyword>
<name>A0ACD4NSA3_9HYPH</name>
<dbReference type="EMBL" id="CP113520">
    <property type="protein sequence ID" value="WAJ29751.1"/>
    <property type="molecule type" value="Genomic_DNA"/>
</dbReference>
<organism evidence="1 2">
    <name type="scientific">Antarcticirhabdus aurantiaca</name>
    <dbReference type="NCBI Taxonomy" id="2606717"/>
    <lineage>
        <taxon>Bacteria</taxon>
        <taxon>Pseudomonadati</taxon>
        <taxon>Pseudomonadota</taxon>
        <taxon>Alphaproteobacteria</taxon>
        <taxon>Hyphomicrobiales</taxon>
        <taxon>Aurantimonadaceae</taxon>
        <taxon>Antarcticirhabdus</taxon>
    </lineage>
</organism>